<evidence type="ECO:0000256" key="6">
    <source>
        <dbReference type="ARBA" id="ARBA00039529"/>
    </source>
</evidence>
<dbReference type="AlphaFoldDB" id="G5C0Z3"/>
<organism evidence="18 19">
    <name type="scientific">Heterocephalus glaber</name>
    <name type="common">Naked mole rat</name>
    <dbReference type="NCBI Taxonomy" id="10181"/>
    <lineage>
        <taxon>Eukaryota</taxon>
        <taxon>Metazoa</taxon>
        <taxon>Chordata</taxon>
        <taxon>Craniata</taxon>
        <taxon>Vertebrata</taxon>
        <taxon>Euteleostomi</taxon>
        <taxon>Mammalia</taxon>
        <taxon>Eutheria</taxon>
        <taxon>Euarchontoglires</taxon>
        <taxon>Glires</taxon>
        <taxon>Rodentia</taxon>
        <taxon>Hystricomorpha</taxon>
        <taxon>Bathyergidae</taxon>
        <taxon>Heterocephalus</taxon>
    </lineage>
</organism>
<evidence type="ECO:0000256" key="10">
    <source>
        <dbReference type="ARBA" id="ARBA00042723"/>
    </source>
</evidence>
<proteinExistence type="inferred from homology"/>
<dbReference type="InterPro" id="IPR000182">
    <property type="entry name" value="GNAT_dom"/>
</dbReference>
<evidence type="ECO:0000256" key="13">
    <source>
        <dbReference type="ARBA" id="ARBA00047385"/>
    </source>
</evidence>
<feature type="domain" description="N-acetyltransferase" evidence="17">
    <location>
        <begin position="1"/>
        <end position="157"/>
    </location>
</feature>
<evidence type="ECO:0000256" key="11">
    <source>
        <dbReference type="ARBA" id="ARBA00042743"/>
    </source>
</evidence>
<dbReference type="PANTHER" id="PTHR45910:SF1">
    <property type="entry name" value="N-ALPHA-ACETYLTRANSFERASE 20"/>
    <property type="match status" value="1"/>
</dbReference>
<dbReference type="InParanoid" id="G5C0Z3"/>
<sequence>MTTLQAFTCDDLFCFNINLDPLTEKTYGIPFYLQYLTHWPEYFILPEAPGRKLIGYIMGKAEGSVTSEEWHGHVTALSVAPEFQHLGLAAKLMESLVEISERKGRFFIDLFVRVSNQFAVNMYKQLGYSVHWTVIEYYSATSGEPDKDAYNMRKSLSRDMEKKSIILLPHLVRIEDTE</sequence>
<dbReference type="GO" id="GO:0031416">
    <property type="term" value="C:NatB complex"/>
    <property type="evidence" value="ECO:0007669"/>
    <property type="project" value="TreeGrafter"/>
</dbReference>
<evidence type="ECO:0000313" key="19">
    <source>
        <dbReference type="Proteomes" id="UP000006813"/>
    </source>
</evidence>
<reference evidence="18 19" key="1">
    <citation type="journal article" date="2011" name="Nature">
        <title>Genome sequencing reveals insights into physiology and longevity of the naked mole rat.</title>
        <authorList>
            <person name="Kim E.B."/>
            <person name="Fang X."/>
            <person name="Fushan A.A."/>
            <person name="Huang Z."/>
            <person name="Lobanov A.V."/>
            <person name="Han L."/>
            <person name="Marino S.M."/>
            <person name="Sun X."/>
            <person name="Turanov A.A."/>
            <person name="Yang P."/>
            <person name="Yim S.H."/>
            <person name="Zhao X."/>
            <person name="Kasaikina M.V."/>
            <person name="Stoletzki N."/>
            <person name="Peng C."/>
            <person name="Polak P."/>
            <person name="Xiong Z."/>
            <person name="Kiezun A."/>
            <person name="Zhu Y."/>
            <person name="Chen Y."/>
            <person name="Kryukov G.V."/>
            <person name="Zhang Q."/>
            <person name="Peshkin L."/>
            <person name="Yang L."/>
            <person name="Bronson R.T."/>
            <person name="Buffenstein R."/>
            <person name="Wang B."/>
            <person name="Han C."/>
            <person name="Li Q."/>
            <person name="Chen L."/>
            <person name="Zhao W."/>
            <person name="Sunyaev S.R."/>
            <person name="Park T.J."/>
            <person name="Zhang G."/>
            <person name="Wang J."/>
            <person name="Gladyshev V.N."/>
        </authorList>
    </citation>
    <scope>NUCLEOTIDE SEQUENCE [LARGE SCALE GENOMIC DNA]</scope>
</reference>
<dbReference type="Pfam" id="PF00583">
    <property type="entry name" value="Acetyltransf_1"/>
    <property type="match status" value="1"/>
</dbReference>
<keyword evidence="2" id="KW-0012">Acyltransferase</keyword>
<evidence type="ECO:0000256" key="1">
    <source>
        <dbReference type="ARBA" id="ARBA00022679"/>
    </source>
</evidence>
<gene>
    <name evidence="18" type="ORF">GW7_20765</name>
</gene>
<evidence type="ECO:0000256" key="15">
    <source>
        <dbReference type="ARBA" id="ARBA00048177"/>
    </source>
</evidence>
<dbReference type="EMBL" id="JH172735">
    <property type="protein sequence ID" value="EHB15204.1"/>
    <property type="molecule type" value="Genomic_DNA"/>
</dbReference>
<dbReference type="PANTHER" id="PTHR45910">
    <property type="entry name" value="N-ALPHA-ACETYLTRANSFERASE 20"/>
    <property type="match status" value="1"/>
</dbReference>
<comment type="similarity">
    <text evidence="3">Belongs to the acetyltransferase family. ARD1 subfamily.</text>
</comment>
<dbReference type="EC" id="2.3.1.254" evidence="5"/>
<comment type="catalytic activity">
    <reaction evidence="16">
        <text>N-terminal L-methionyl-L-glutamyl-[protein] + acetyl-CoA = N-terminal N(alpha)-acetyl-L-methionyl-L-glutamyl-[protein] + CoA + H(+)</text>
        <dbReference type="Rhea" id="RHEA:50488"/>
        <dbReference type="Rhea" id="RHEA-COMP:12696"/>
        <dbReference type="Rhea" id="RHEA-COMP:12697"/>
        <dbReference type="ChEBI" id="CHEBI:15378"/>
        <dbReference type="ChEBI" id="CHEBI:57287"/>
        <dbReference type="ChEBI" id="CHEBI:57288"/>
        <dbReference type="ChEBI" id="CHEBI:133359"/>
        <dbReference type="ChEBI" id="CHEBI:133360"/>
        <dbReference type="EC" id="2.3.1.254"/>
    </reaction>
</comment>
<evidence type="ECO:0000256" key="14">
    <source>
        <dbReference type="ARBA" id="ARBA00047402"/>
    </source>
</evidence>
<evidence type="ECO:0000313" key="18">
    <source>
        <dbReference type="EMBL" id="EHB15204.1"/>
    </source>
</evidence>
<comment type="catalytic activity">
    <reaction evidence="15">
        <text>N-terminal L-methionyl-L-glutaminyl-[protein] + acetyl-CoA = N-terminal N(alpha)-acetyl-L-methionyl-L-glutaminyl-[protein] + CoA + H(+)</text>
        <dbReference type="Rhea" id="RHEA:50492"/>
        <dbReference type="Rhea" id="RHEA-COMP:12698"/>
        <dbReference type="Rhea" id="RHEA-COMP:12699"/>
        <dbReference type="ChEBI" id="CHEBI:15378"/>
        <dbReference type="ChEBI" id="CHEBI:57287"/>
        <dbReference type="ChEBI" id="CHEBI:57288"/>
        <dbReference type="ChEBI" id="CHEBI:133361"/>
        <dbReference type="ChEBI" id="CHEBI:133362"/>
        <dbReference type="EC" id="2.3.1.254"/>
    </reaction>
</comment>
<comment type="function">
    <text evidence="12">Catalytic subunit of the NatB complex which catalyzes acetylation of the N-terminal methionine residues of peptides beginning with Met-Asp, Met-Glu, Met-Asn and Met-Gln. Proteins with cell cycle functions are overrepresented in the pool of NatB substrates. Required for maintaining the structure and function of actomyosin fibers and for proper cellular migration.</text>
</comment>
<name>G5C0Z3_HETGA</name>
<protein>
    <recommendedName>
        <fullName evidence="6">N-alpha-acetyltransferase 20</fullName>
        <ecNumber evidence="5">2.3.1.254</ecNumber>
    </recommendedName>
    <alternativeName>
        <fullName evidence="10">Methionine N-acetyltransferase</fullName>
    </alternativeName>
    <alternativeName>
        <fullName evidence="7">N-acetyltransferase 5</fullName>
    </alternativeName>
    <alternativeName>
        <fullName evidence="11">N-terminal acetyltransferase B complex catalytic subunit NAA20</fullName>
    </alternativeName>
    <alternativeName>
        <fullName evidence="9">N-terminal acetyltransferase B complex catalytic subunit NAT5</fullName>
    </alternativeName>
    <alternativeName>
        <fullName evidence="8">NatB catalytic subunit</fullName>
    </alternativeName>
</protein>
<evidence type="ECO:0000256" key="3">
    <source>
        <dbReference type="ARBA" id="ARBA00025786"/>
    </source>
</evidence>
<evidence type="ECO:0000256" key="2">
    <source>
        <dbReference type="ARBA" id="ARBA00023315"/>
    </source>
</evidence>
<dbReference type="PROSITE" id="PS51186">
    <property type="entry name" value="GNAT"/>
    <property type="match status" value="1"/>
</dbReference>
<evidence type="ECO:0000256" key="5">
    <source>
        <dbReference type="ARBA" id="ARBA00039120"/>
    </source>
</evidence>
<comment type="subunit">
    <text evidence="4">Component of the N-terminal acetyltransferase B (NatB) complex which is composed of NAA20 and NAA25.</text>
</comment>
<dbReference type="InterPro" id="IPR016181">
    <property type="entry name" value="Acyl_CoA_acyltransferase"/>
</dbReference>
<dbReference type="GO" id="GO:0120518">
    <property type="term" value="F:protein N-terminal-methionine acetyltransferase activity"/>
    <property type="evidence" value="ECO:0007669"/>
    <property type="project" value="UniProtKB-EC"/>
</dbReference>
<evidence type="ECO:0000259" key="17">
    <source>
        <dbReference type="PROSITE" id="PS51186"/>
    </source>
</evidence>
<dbReference type="Gene3D" id="3.40.630.30">
    <property type="match status" value="1"/>
</dbReference>
<dbReference type="InterPro" id="IPR051646">
    <property type="entry name" value="NatB_acetyltransferase_subunit"/>
</dbReference>
<evidence type="ECO:0000256" key="7">
    <source>
        <dbReference type="ARBA" id="ARBA00041220"/>
    </source>
</evidence>
<evidence type="ECO:0000256" key="8">
    <source>
        <dbReference type="ARBA" id="ARBA00042295"/>
    </source>
</evidence>
<dbReference type="STRING" id="10181.G5C0Z3"/>
<dbReference type="CDD" id="cd04301">
    <property type="entry name" value="NAT_SF"/>
    <property type="match status" value="1"/>
</dbReference>
<keyword evidence="1 18" id="KW-0808">Transferase</keyword>
<evidence type="ECO:0000256" key="12">
    <source>
        <dbReference type="ARBA" id="ARBA00046112"/>
    </source>
</evidence>
<comment type="catalytic activity">
    <reaction evidence="13">
        <text>N-terminal L-methionyl-L-aspartyl-[protein] + acetyl-CoA = N-terminal N(alpha)-acetyl-L-methionyl-L-aspartyl-[protein] + CoA + H(+)</text>
        <dbReference type="Rhea" id="RHEA:50480"/>
        <dbReference type="Rhea" id="RHEA-COMP:12692"/>
        <dbReference type="Rhea" id="RHEA-COMP:12693"/>
        <dbReference type="ChEBI" id="CHEBI:15378"/>
        <dbReference type="ChEBI" id="CHEBI:57287"/>
        <dbReference type="ChEBI" id="CHEBI:57288"/>
        <dbReference type="ChEBI" id="CHEBI:133045"/>
        <dbReference type="ChEBI" id="CHEBI:133063"/>
        <dbReference type="EC" id="2.3.1.254"/>
    </reaction>
</comment>
<dbReference type="SUPFAM" id="SSF55729">
    <property type="entry name" value="Acyl-CoA N-acyltransferases (Nat)"/>
    <property type="match status" value="1"/>
</dbReference>
<accession>G5C0Z3</accession>
<evidence type="ECO:0000256" key="9">
    <source>
        <dbReference type="ARBA" id="ARBA00042702"/>
    </source>
</evidence>
<evidence type="ECO:0000256" key="16">
    <source>
        <dbReference type="ARBA" id="ARBA00048890"/>
    </source>
</evidence>
<comment type="catalytic activity">
    <reaction evidence="14">
        <text>N-terminal L-methionyl-L-asparaginyl-[protein] + acetyl-CoA = N-terminal N(alpha)-acetyl-L-methionyl-L-asparaginyl-[protein] + CoA + H(+)</text>
        <dbReference type="Rhea" id="RHEA:50484"/>
        <dbReference type="Rhea" id="RHEA-COMP:12694"/>
        <dbReference type="Rhea" id="RHEA-COMP:12695"/>
        <dbReference type="ChEBI" id="CHEBI:15378"/>
        <dbReference type="ChEBI" id="CHEBI:57287"/>
        <dbReference type="ChEBI" id="CHEBI:57288"/>
        <dbReference type="ChEBI" id="CHEBI:133356"/>
        <dbReference type="ChEBI" id="CHEBI:133358"/>
        <dbReference type="EC" id="2.3.1.254"/>
    </reaction>
</comment>
<dbReference type="Proteomes" id="UP000006813">
    <property type="component" value="Unassembled WGS sequence"/>
</dbReference>
<dbReference type="eggNOG" id="KOG3234">
    <property type="taxonomic scope" value="Eukaryota"/>
</dbReference>
<evidence type="ECO:0000256" key="4">
    <source>
        <dbReference type="ARBA" id="ARBA00038748"/>
    </source>
</evidence>